<dbReference type="AlphaFoldDB" id="A0A7S2Y3E1"/>
<keyword evidence="3 6" id="KW-0812">Transmembrane</keyword>
<evidence type="ECO:0000256" key="6">
    <source>
        <dbReference type="SAM" id="Phobius"/>
    </source>
</evidence>
<sequence length="589" mass="64232">MDLEKKKILTFAPKSSMAEGYGAVTDVEDHETRPPSRSGSFAKDIVSRLSSLHEEVDLEDDPDRASVAVPDEPEGAWISWPTLWAYTGPGFLMCVAFLDPGNLEADLQVGGYTGYQLIWIMLIATILGLVMQILALRIGVVTGKHLAVHCRENYPKYIAYPLWIMTEIAIIGSDIQEVIGTAIALWVLFKLPLWLGCVITVIDAFAFLALRSCGVKLLEGFFISLVGMITVCFAVNYFIEAPPVEEVAEGFIPDMQGYAMVYAVGLFGSTVMPHNLFLHSALVLTRDIDRNDPRKIREANKYLSIDSGMAVFVTFLINITVIGSFAYNFYDPECAHAEVPSACVSNTAFHNEDASAQGIQVLGVCDGGQGVCQEIGLSMAGEALRESLGGNAKTLWAIGLLASGQSATMAGAYAGQFVMQGFLDMKVPTWSRALITRSVALLPSLVVAFLCEGQMMVSDQMQEWLNVLQSVQLPFALLALIYIVGDPKIMGEEHVAGPKTLAFVWTCLVLLMVANFYTIAYQFEGPDLEYLSNAPLLIASLVVFSVLYFTFFIVLTLYSVKAIPGLAVSLCPEPGNKKSLEPLLSNEDQ</sequence>
<feature type="transmembrane region" description="Helical" evidence="6">
    <location>
        <begin position="464"/>
        <end position="484"/>
    </location>
</feature>
<keyword evidence="4 6" id="KW-1133">Transmembrane helix</keyword>
<feature type="transmembrane region" description="Helical" evidence="6">
    <location>
        <begin position="193"/>
        <end position="210"/>
    </location>
</feature>
<organism evidence="7">
    <name type="scientific">Fibrocapsa japonica</name>
    <dbReference type="NCBI Taxonomy" id="94617"/>
    <lineage>
        <taxon>Eukaryota</taxon>
        <taxon>Sar</taxon>
        <taxon>Stramenopiles</taxon>
        <taxon>Ochrophyta</taxon>
        <taxon>Raphidophyceae</taxon>
        <taxon>Chattonellales</taxon>
        <taxon>Chattonellaceae</taxon>
        <taxon>Fibrocapsa</taxon>
    </lineage>
</organism>
<evidence type="ECO:0008006" key="8">
    <source>
        <dbReference type="Google" id="ProtNLM"/>
    </source>
</evidence>
<evidence type="ECO:0000256" key="3">
    <source>
        <dbReference type="ARBA" id="ARBA00022692"/>
    </source>
</evidence>
<feature type="transmembrane region" description="Helical" evidence="6">
    <location>
        <begin position="162"/>
        <end position="187"/>
    </location>
</feature>
<keyword evidence="5 6" id="KW-0472">Membrane</keyword>
<reference evidence="7" key="1">
    <citation type="submission" date="2021-01" db="EMBL/GenBank/DDBJ databases">
        <authorList>
            <person name="Corre E."/>
            <person name="Pelletier E."/>
            <person name="Niang G."/>
            <person name="Scheremetjew M."/>
            <person name="Finn R."/>
            <person name="Kale V."/>
            <person name="Holt S."/>
            <person name="Cochrane G."/>
            <person name="Meng A."/>
            <person name="Brown T."/>
            <person name="Cohen L."/>
        </authorList>
    </citation>
    <scope>NUCLEOTIDE SEQUENCE</scope>
    <source>
        <strain evidence="7">CCMP1661</strain>
    </source>
</reference>
<dbReference type="GO" id="GO:0015086">
    <property type="term" value="F:cadmium ion transmembrane transporter activity"/>
    <property type="evidence" value="ECO:0007669"/>
    <property type="project" value="TreeGrafter"/>
</dbReference>
<dbReference type="Pfam" id="PF01566">
    <property type="entry name" value="Nramp"/>
    <property type="match status" value="1"/>
</dbReference>
<feature type="transmembrane region" description="Helical" evidence="6">
    <location>
        <begin position="77"/>
        <end position="98"/>
    </location>
</feature>
<protein>
    <recommendedName>
        <fullName evidence="8">Natural resistance-associated macrophage protein</fullName>
    </recommendedName>
</protein>
<evidence type="ECO:0000313" key="7">
    <source>
        <dbReference type="EMBL" id="CAD9870124.1"/>
    </source>
</evidence>
<dbReference type="NCBIfam" id="TIGR01197">
    <property type="entry name" value="nramp"/>
    <property type="match status" value="1"/>
</dbReference>
<evidence type="ECO:0000256" key="1">
    <source>
        <dbReference type="ARBA" id="ARBA00004141"/>
    </source>
</evidence>
<dbReference type="GO" id="GO:0034755">
    <property type="term" value="P:iron ion transmembrane transport"/>
    <property type="evidence" value="ECO:0007669"/>
    <property type="project" value="TreeGrafter"/>
</dbReference>
<dbReference type="GO" id="GO:0005886">
    <property type="term" value="C:plasma membrane"/>
    <property type="evidence" value="ECO:0007669"/>
    <property type="project" value="TreeGrafter"/>
</dbReference>
<feature type="transmembrane region" description="Helical" evidence="6">
    <location>
        <begin position="496"/>
        <end position="517"/>
    </location>
</feature>
<evidence type="ECO:0000256" key="5">
    <source>
        <dbReference type="ARBA" id="ARBA00023136"/>
    </source>
</evidence>
<proteinExistence type="predicted"/>
<dbReference type="EMBL" id="HBHR01018759">
    <property type="protein sequence ID" value="CAD9870124.1"/>
    <property type="molecule type" value="Transcribed_RNA"/>
</dbReference>
<feature type="transmembrane region" description="Helical" evidence="6">
    <location>
        <begin position="439"/>
        <end position="458"/>
    </location>
</feature>
<dbReference type="GO" id="GO:0005384">
    <property type="term" value="F:manganese ion transmembrane transporter activity"/>
    <property type="evidence" value="ECO:0007669"/>
    <property type="project" value="TreeGrafter"/>
</dbReference>
<evidence type="ECO:0000256" key="2">
    <source>
        <dbReference type="ARBA" id="ARBA00022448"/>
    </source>
</evidence>
<comment type="subcellular location">
    <subcellularLocation>
        <location evidence="1">Membrane</location>
        <topology evidence="1">Multi-pass membrane protein</topology>
    </subcellularLocation>
</comment>
<feature type="transmembrane region" description="Helical" evidence="6">
    <location>
        <begin position="217"/>
        <end position="239"/>
    </location>
</feature>
<keyword evidence="2" id="KW-0813">Transport</keyword>
<feature type="transmembrane region" description="Helical" evidence="6">
    <location>
        <begin position="259"/>
        <end position="284"/>
    </location>
</feature>
<dbReference type="PANTHER" id="PTHR11706">
    <property type="entry name" value="SOLUTE CARRIER PROTEIN FAMILY 11 MEMBER"/>
    <property type="match status" value="1"/>
</dbReference>
<gene>
    <name evidence="7" type="ORF">FJAP1339_LOCUS9485</name>
</gene>
<evidence type="ECO:0000256" key="4">
    <source>
        <dbReference type="ARBA" id="ARBA00022989"/>
    </source>
</evidence>
<dbReference type="PRINTS" id="PR00447">
    <property type="entry name" value="NATRESASSCMP"/>
</dbReference>
<feature type="transmembrane region" description="Helical" evidence="6">
    <location>
        <begin position="118"/>
        <end position="141"/>
    </location>
</feature>
<feature type="transmembrane region" description="Helical" evidence="6">
    <location>
        <begin position="537"/>
        <end position="560"/>
    </location>
</feature>
<dbReference type="PANTHER" id="PTHR11706:SF33">
    <property type="entry name" value="NATURAL RESISTANCE-ASSOCIATED MACROPHAGE PROTEIN 2"/>
    <property type="match status" value="1"/>
</dbReference>
<accession>A0A7S2Y3E1</accession>
<feature type="transmembrane region" description="Helical" evidence="6">
    <location>
        <begin position="305"/>
        <end position="330"/>
    </location>
</feature>
<dbReference type="NCBIfam" id="NF037982">
    <property type="entry name" value="Nramp_1"/>
    <property type="match status" value="1"/>
</dbReference>
<dbReference type="InterPro" id="IPR001046">
    <property type="entry name" value="NRAMP_fam"/>
</dbReference>
<name>A0A7S2Y3E1_9STRA</name>